<evidence type="ECO:0000313" key="3">
    <source>
        <dbReference type="EMBL" id="ADU31365.1"/>
    </source>
</evidence>
<name>E6TZQ9_EVAC2</name>
<proteinExistence type="predicted"/>
<dbReference type="NCBIfam" id="TIGR02907">
    <property type="entry name" value="spore_VI_D"/>
    <property type="match status" value="1"/>
</dbReference>
<feature type="compositionally biased region" description="Basic and acidic residues" evidence="1">
    <location>
        <begin position="268"/>
        <end position="290"/>
    </location>
</feature>
<dbReference type="InterPro" id="IPR014256">
    <property type="entry name" value="Spore_VI_D"/>
</dbReference>
<dbReference type="Pfam" id="PF20918">
    <property type="entry name" value="SPOCS_spoVID-N"/>
    <property type="match status" value="1"/>
</dbReference>
<keyword evidence="4" id="KW-1185">Reference proteome</keyword>
<dbReference type="OrthoDB" id="2966368at2"/>
<dbReference type="InterPro" id="IPR048862">
    <property type="entry name" value="SPOCS_spoVID_N"/>
</dbReference>
<evidence type="ECO:0000313" key="4">
    <source>
        <dbReference type="Proteomes" id="UP000001401"/>
    </source>
</evidence>
<protein>
    <submittedName>
        <fullName evidence="3">Stage VI sporulation protein D</fullName>
    </submittedName>
</protein>
<dbReference type="SMART" id="SM00257">
    <property type="entry name" value="LysM"/>
    <property type="match status" value="1"/>
</dbReference>
<dbReference type="Pfam" id="PF01476">
    <property type="entry name" value="LysM"/>
    <property type="match status" value="1"/>
</dbReference>
<dbReference type="HOGENOM" id="CLU_016531_0_0_9"/>
<accession>E6TZQ9</accession>
<dbReference type="InterPro" id="IPR018392">
    <property type="entry name" value="LysM"/>
</dbReference>
<dbReference type="eggNOG" id="COG1388">
    <property type="taxonomic scope" value="Bacteria"/>
</dbReference>
<feature type="compositionally biased region" description="Basic and acidic residues" evidence="1">
    <location>
        <begin position="236"/>
        <end position="248"/>
    </location>
</feature>
<dbReference type="InterPro" id="IPR036779">
    <property type="entry name" value="LysM_dom_sf"/>
</dbReference>
<feature type="compositionally biased region" description="Basic and acidic residues" evidence="1">
    <location>
        <begin position="305"/>
        <end position="338"/>
    </location>
</feature>
<evidence type="ECO:0000259" key="2">
    <source>
        <dbReference type="PROSITE" id="PS51782"/>
    </source>
</evidence>
<evidence type="ECO:0000256" key="1">
    <source>
        <dbReference type="SAM" id="MobiDB-lite"/>
    </source>
</evidence>
<dbReference type="Gene3D" id="3.10.350.10">
    <property type="entry name" value="LysM domain"/>
    <property type="match status" value="1"/>
</dbReference>
<dbReference type="Proteomes" id="UP000001401">
    <property type="component" value="Chromosome"/>
</dbReference>
<dbReference type="KEGG" id="bco:Bcell_3122"/>
<dbReference type="PROSITE" id="PS51782">
    <property type="entry name" value="LYSM"/>
    <property type="match status" value="1"/>
</dbReference>
<reference evidence="3" key="1">
    <citation type="submission" date="2010-12" db="EMBL/GenBank/DDBJ databases">
        <title>Complete sequence of Bacillus cellulosilyticus DSM 2522.</title>
        <authorList>
            <consortium name="US DOE Joint Genome Institute"/>
            <person name="Lucas S."/>
            <person name="Copeland A."/>
            <person name="Lapidus A."/>
            <person name="Cheng J.-F."/>
            <person name="Bruce D."/>
            <person name="Goodwin L."/>
            <person name="Pitluck S."/>
            <person name="Chertkov O."/>
            <person name="Detter J.C."/>
            <person name="Han C."/>
            <person name="Tapia R."/>
            <person name="Land M."/>
            <person name="Hauser L."/>
            <person name="Jeffries C."/>
            <person name="Kyrpides N."/>
            <person name="Ivanova N."/>
            <person name="Mikhailova N."/>
            <person name="Brumm P."/>
            <person name="Mead D."/>
            <person name="Woyke T."/>
        </authorList>
    </citation>
    <scope>NUCLEOTIDE SEQUENCE [LARGE SCALE GENOMIC DNA]</scope>
    <source>
        <strain evidence="3">DSM 2522</strain>
    </source>
</reference>
<dbReference type="STRING" id="649639.Bcell_3122"/>
<dbReference type="RefSeq" id="WP_013489696.1">
    <property type="nucleotide sequence ID" value="NC_014829.1"/>
</dbReference>
<sequence length="412" mass="46837">MTNEQPSSLAFTIKESVWLSQGNEIDELLSLALEPDISIQEEEDQVNVRGNLLLFGEYKPKEEDSSGGSFSDQLSFRSIEEVSMTDDGIGMIRHSFPLDVTIPRERIHRLEDLYVTVDTFDYEMPNKGCIELEASVSVSGIKSEREVERQAESVGDSLYRNVEEEEQYSPPQYTFDNSPIEEQTVEFEMSRNDNNQNDRSFHFEAYRQSEQDEVEDVEANIDPTPVNEVDEQPDNEINRDEDIEKNVVEDQNEEEVIKVNSESEEEVSEVRSESVEPLKEESESVDRTDASAEPIVSFTSQEPKVSFKADSKDLSGENSEAGRVDEDGETSKASERKEENALYLTKMLTKGEEQYSKLKMCIVQEGESLETIADRYEMQVSSLISVNRLSEERVSEGQILYIPVRQTPTSSS</sequence>
<gene>
    <name evidence="3" type="ordered locus">Bcell_3122</name>
</gene>
<dbReference type="SUPFAM" id="SSF54106">
    <property type="entry name" value="LysM domain"/>
    <property type="match status" value="1"/>
</dbReference>
<organism evidence="3 4">
    <name type="scientific">Evansella cellulosilytica (strain ATCC 21833 / DSM 2522 / FERM P-1141 / JCM 9156 / N-4)</name>
    <name type="common">Bacillus cellulosilyticus</name>
    <dbReference type="NCBI Taxonomy" id="649639"/>
    <lineage>
        <taxon>Bacteria</taxon>
        <taxon>Bacillati</taxon>
        <taxon>Bacillota</taxon>
        <taxon>Bacilli</taxon>
        <taxon>Bacillales</taxon>
        <taxon>Bacillaceae</taxon>
        <taxon>Evansella</taxon>
    </lineage>
</organism>
<feature type="domain" description="LysM" evidence="2">
    <location>
        <begin position="359"/>
        <end position="402"/>
    </location>
</feature>
<dbReference type="EMBL" id="CP002394">
    <property type="protein sequence ID" value="ADU31365.1"/>
    <property type="molecule type" value="Genomic_DNA"/>
</dbReference>
<dbReference type="AlphaFoldDB" id="E6TZQ9"/>
<feature type="region of interest" description="Disordered" evidence="1">
    <location>
        <begin position="209"/>
        <end position="338"/>
    </location>
</feature>